<dbReference type="AlphaFoldDB" id="A0A5B2TC65"/>
<evidence type="ECO:0000313" key="2">
    <source>
        <dbReference type="Proteomes" id="UP000322110"/>
    </source>
</evidence>
<dbReference type="EMBL" id="VUKA01000011">
    <property type="protein sequence ID" value="KAA2212091.1"/>
    <property type="molecule type" value="Genomic_DNA"/>
</dbReference>
<evidence type="ECO:0000313" key="1">
    <source>
        <dbReference type="EMBL" id="KAA2212091.1"/>
    </source>
</evidence>
<organism evidence="1 2">
    <name type="scientific">Teichococcus oryzae</name>
    <dbReference type="NCBI Taxonomy" id="1608942"/>
    <lineage>
        <taxon>Bacteria</taxon>
        <taxon>Pseudomonadati</taxon>
        <taxon>Pseudomonadota</taxon>
        <taxon>Alphaproteobacteria</taxon>
        <taxon>Acetobacterales</taxon>
        <taxon>Roseomonadaceae</taxon>
        <taxon>Roseomonas</taxon>
    </lineage>
</organism>
<sequence length="69" mass="7412">MSEAAHLGGILSEFLLHHNLELRIDAHSKRKGLGKLPGATPEKADLACCISEIATSQGFSVALKSQKRE</sequence>
<dbReference type="RefSeq" id="WP_149813363.1">
    <property type="nucleotide sequence ID" value="NZ_VUKA01000011.1"/>
</dbReference>
<keyword evidence="2" id="KW-1185">Reference proteome</keyword>
<accession>A0A5B2TC65</accession>
<dbReference type="Proteomes" id="UP000322110">
    <property type="component" value="Unassembled WGS sequence"/>
</dbReference>
<reference evidence="1 2" key="1">
    <citation type="journal article" date="2015" name="Int. J. Syst. Evol. Microbiol.">
        <title>Roseomonas oryzae sp. nov., isolated from paddy rhizosphere soil.</title>
        <authorList>
            <person name="Ramaprasad E.V."/>
            <person name="Sasikala Ch."/>
            <person name="Ramana Ch.V."/>
        </authorList>
    </citation>
    <scope>NUCLEOTIDE SEQUENCE [LARGE SCALE GENOMIC DNA]</scope>
    <source>
        <strain evidence="1 2">KCTC 42542</strain>
    </source>
</reference>
<gene>
    <name evidence="1" type="ORF">F0Q34_16595</name>
</gene>
<proteinExistence type="predicted"/>
<protein>
    <submittedName>
        <fullName evidence="1">Uncharacterized protein</fullName>
    </submittedName>
</protein>
<comment type="caution">
    <text evidence="1">The sequence shown here is derived from an EMBL/GenBank/DDBJ whole genome shotgun (WGS) entry which is preliminary data.</text>
</comment>
<name>A0A5B2TC65_9PROT</name>